<keyword evidence="2" id="KW-1185">Reference proteome</keyword>
<evidence type="ECO:0000313" key="2">
    <source>
        <dbReference type="Proteomes" id="UP000662088"/>
    </source>
</evidence>
<dbReference type="AlphaFoldDB" id="A0A8I0A4J6"/>
<accession>A0A8I0A4J6</accession>
<dbReference type="RefSeq" id="WP_022211563.1">
    <property type="nucleotide sequence ID" value="NZ_JACOOQ010000006.1"/>
</dbReference>
<dbReference type="Proteomes" id="UP000662088">
    <property type="component" value="Unassembled WGS sequence"/>
</dbReference>
<comment type="caution">
    <text evidence="1">The sequence shown here is derived from an EMBL/GenBank/DDBJ whole genome shotgun (WGS) entry which is preliminary data.</text>
</comment>
<gene>
    <name evidence="1" type="ORF">H8R92_05380</name>
</gene>
<reference evidence="1" key="1">
    <citation type="submission" date="2020-08" db="EMBL/GenBank/DDBJ databases">
        <title>Genome public.</title>
        <authorList>
            <person name="Liu C."/>
            <person name="Sun Q."/>
        </authorList>
    </citation>
    <scope>NUCLEOTIDE SEQUENCE</scope>
    <source>
        <strain evidence="1">NSJ-42</strain>
    </source>
</reference>
<evidence type="ECO:0000313" key="1">
    <source>
        <dbReference type="EMBL" id="MBC5639868.1"/>
    </source>
</evidence>
<proteinExistence type="predicted"/>
<name>A0A8I0A4J6_9CLOT</name>
<dbReference type="EMBL" id="JACOOQ010000006">
    <property type="protein sequence ID" value="MBC5639868.1"/>
    <property type="molecule type" value="Genomic_DNA"/>
</dbReference>
<protein>
    <submittedName>
        <fullName evidence="1">Uncharacterized protein</fullName>
    </submittedName>
</protein>
<sequence>MDNLKALKKQLKEDIITYDCIDYVDEDGKIIEYVEVTMVDKIIDVPMSLKEVNIGLLVNRIIELGLYK</sequence>
<organism evidence="1 2">
    <name type="scientific">Clostridium lentum</name>
    <dbReference type="NCBI Taxonomy" id="2763037"/>
    <lineage>
        <taxon>Bacteria</taxon>
        <taxon>Bacillati</taxon>
        <taxon>Bacillota</taxon>
        <taxon>Clostridia</taxon>
        <taxon>Eubacteriales</taxon>
        <taxon>Clostridiaceae</taxon>
        <taxon>Clostridium</taxon>
    </lineage>
</organism>